<evidence type="ECO:0000256" key="1">
    <source>
        <dbReference type="ARBA" id="ARBA00004496"/>
    </source>
</evidence>
<dbReference type="Gene3D" id="1.10.3730.10">
    <property type="entry name" value="ProC C-terminal domain-like"/>
    <property type="match status" value="1"/>
</dbReference>
<proteinExistence type="inferred from homology"/>
<gene>
    <name evidence="8 14" type="primary">proC</name>
    <name evidence="14" type="ORF">Pla110_06130</name>
</gene>
<dbReference type="InterPro" id="IPR053790">
    <property type="entry name" value="P5CR-like_CS"/>
</dbReference>
<dbReference type="InterPro" id="IPR029036">
    <property type="entry name" value="P5CR_dimer"/>
</dbReference>
<dbReference type="UniPathway" id="UPA00098">
    <property type="reaction ID" value="UER00361"/>
</dbReference>
<feature type="domain" description="Pyrroline-5-carboxylate reductase catalytic N-terminal" evidence="12">
    <location>
        <begin position="10"/>
        <end position="105"/>
    </location>
</feature>
<dbReference type="Pfam" id="PF03807">
    <property type="entry name" value="F420_oxidored"/>
    <property type="match status" value="1"/>
</dbReference>
<dbReference type="HAMAP" id="MF_01925">
    <property type="entry name" value="P5C_reductase"/>
    <property type="match status" value="1"/>
</dbReference>
<protein>
    <recommendedName>
        <fullName evidence="8 9">Pyrroline-5-carboxylate reductase</fullName>
        <shortName evidence="8">P5C reductase</shortName>
        <shortName evidence="8">P5CR</shortName>
        <ecNumber evidence="8 9">1.5.1.2</ecNumber>
    </recommendedName>
    <alternativeName>
        <fullName evidence="8">PCA reductase</fullName>
    </alternativeName>
</protein>
<evidence type="ECO:0000313" key="14">
    <source>
        <dbReference type="EMBL" id="QDU78909.1"/>
    </source>
</evidence>
<dbReference type="NCBIfam" id="TIGR00112">
    <property type="entry name" value="proC"/>
    <property type="match status" value="1"/>
</dbReference>
<feature type="binding site" evidence="10">
    <location>
        <position position="63"/>
    </location>
    <ligand>
        <name>NADPH</name>
        <dbReference type="ChEBI" id="CHEBI:57783"/>
    </ligand>
</feature>
<accession>A0A518CI50</accession>
<dbReference type="PANTHER" id="PTHR11645:SF0">
    <property type="entry name" value="PYRROLINE-5-CARBOXYLATE REDUCTASE 3"/>
    <property type="match status" value="1"/>
</dbReference>
<evidence type="ECO:0000256" key="5">
    <source>
        <dbReference type="ARBA" id="ARBA00022650"/>
    </source>
</evidence>
<dbReference type="FunFam" id="1.10.3730.10:FF:000001">
    <property type="entry name" value="Pyrroline-5-carboxylate reductase"/>
    <property type="match status" value="1"/>
</dbReference>
<evidence type="ECO:0000256" key="2">
    <source>
        <dbReference type="ARBA" id="ARBA00005525"/>
    </source>
</evidence>
<dbReference type="Proteomes" id="UP000317178">
    <property type="component" value="Chromosome"/>
</dbReference>
<evidence type="ECO:0000256" key="6">
    <source>
        <dbReference type="ARBA" id="ARBA00022857"/>
    </source>
</evidence>
<dbReference type="SUPFAM" id="SSF48179">
    <property type="entry name" value="6-phosphogluconate dehydrogenase C-terminal domain-like"/>
    <property type="match status" value="1"/>
</dbReference>
<evidence type="ECO:0000256" key="9">
    <source>
        <dbReference type="NCBIfam" id="TIGR00112"/>
    </source>
</evidence>
<evidence type="ECO:0000256" key="7">
    <source>
        <dbReference type="ARBA" id="ARBA00023002"/>
    </source>
</evidence>
<keyword evidence="7 8" id="KW-0560">Oxidoreductase</keyword>
<evidence type="ECO:0000256" key="11">
    <source>
        <dbReference type="RuleBase" id="RU003903"/>
    </source>
</evidence>
<keyword evidence="5 8" id="KW-0641">Proline biosynthesis</keyword>
<comment type="catalytic activity">
    <reaction evidence="8">
        <text>L-proline + NAD(+) = (S)-1-pyrroline-5-carboxylate + NADH + 2 H(+)</text>
        <dbReference type="Rhea" id="RHEA:14105"/>
        <dbReference type="ChEBI" id="CHEBI:15378"/>
        <dbReference type="ChEBI" id="CHEBI:17388"/>
        <dbReference type="ChEBI" id="CHEBI:57540"/>
        <dbReference type="ChEBI" id="CHEBI:57945"/>
        <dbReference type="ChEBI" id="CHEBI:60039"/>
        <dbReference type="EC" id="1.5.1.2"/>
    </reaction>
</comment>
<dbReference type="PIRSF" id="PIRSF000193">
    <property type="entry name" value="Pyrrol-5-carb_rd"/>
    <property type="match status" value="1"/>
</dbReference>
<dbReference type="RefSeq" id="WP_144993021.1">
    <property type="nucleotide sequence ID" value="NZ_CP036281.1"/>
</dbReference>
<comment type="similarity">
    <text evidence="2 8 11">Belongs to the pyrroline-5-carboxylate reductase family.</text>
</comment>
<feature type="domain" description="Pyrroline-5-carboxylate reductase dimerisation" evidence="13">
    <location>
        <begin position="168"/>
        <end position="272"/>
    </location>
</feature>
<dbReference type="GO" id="GO:0004735">
    <property type="term" value="F:pyrroline-5-carboxylate reductase activity"/>
    <property type="evidence" value="ECO:0007669"/>
    <property type="project" value="UniProtKB-UniRule"/>
</dbReference>
<evidence type="ECO:0000256" key="10">
    <source>
        <dbReference type="PIRSR" id="PIRSR000193-1"/>
    </source>
</evidence>
<comment type="pathway">
    <text evidence="8 11">Amino-acid biosynthesis; L-proline biosynthesis; L-proline from L-glutamate 5-semialdehyde: step 1/1.</text>
</comment>
<evidence type="ECO:0000259" key="12">
    <source>
        <dbReference type="Pfam" id="PF03807"/>
    </source>
</evidence>
<comment type="catalytic activity">
    <reaction evidence="8 11">
        <text>L-proline + NADP(+) = (S)-1-pyrroline-5-carboxylate + NADPH + 2 H(+)</text>
        <dbReference type="Rhea" id="RHEA:14109"/>
        <dbReference type="ChEBI" id="CHEBI:15378"/>
        <dbReference type="ChEBI" id="CHEBI:17388"/>
        <dbReference type="ChEBI" id="CHEBI:57783"/>
        <dbReference type="ChEBI" id="CHEBI:58349"/>
        <dbReference type="ChEBI" id="CHEBI:60039"/>
        <dbReference type="EC" id="1.5.1.2"/>
    </reaction>
</comment>
<evidence type="ECO:0000256" key="4">
    <source>
        <dbReference type="ARBA" id="ARBA00022605"/>
    </source>
</evidence>
<dbReference type="EC" id="1.5.1.2" evidence="8 9"/>
<dbReference type="EMBL" id="CP036281">
    <property type="protein sequence ID" value="QDU78909.1"/>
    <property type="molecule type" value="Genomic_DNA"/>
</dbReference>
<keyword evidence="15" id="KW-1185">Reference proteome</keyword>
<dbReference type="PROSITE" id="PS00521">
    <property type="entry name" value="P5CR"/>
    <property type="match status" value="1"/>
</dbReference>
<comment type="function">
    <text evidence="8">Catalyzes the reduction of 1-pyrroline-5-carboxylate (PCA) to L-proline.</text>
</comment>
<keyword evidence="4 8" id="KW-0028">Amino-acid biosynthesis</keyword>
<dbReference type="OrthoDB" id="9805754at2"/>
<dbReference type="PANTHER" id="PTHR11645">
    <property type="entry name" value="PYRROLINE-5-CARBOXYLATE REDUCTASE"/>
    <property type="match status" value="1"/>
</dbReference>
<evidence type="ECO:0000313" key="15">
    <source>
        <dbReference type="Proteomes" id="UP000317178"/>
    </source>
</evidence>
<dbReference type="InterPro" id="IPR036291">
    <property type="entry name" value="NAD(P)-bd_dom_sf"/>
</dbReference>
<name>A0A518CI50_9PLAN</name>
<dbReference type="Pfam" id="PF14748">
    <property type="entry name" value="P5CR_dimer"/>
    <property type="match status" value="1"/>
</dbReference>
<comment type="subcellular location">
    <subcellularLocation>
        <location evidence="1 8">Cytoplasm</location>
    </subcellularLocation>
</comment>
<reference evidence="14 15" key="1">
    <citation type="submission" date="2019-02" db="EMBL/GenBank/DDBJ databases">
        <title>Deep-cultivation of Planctomycetes and their phenomic and genomic characterization uncovers novel biology.</title>
        <authorList>
            <person name="Wiegand S."/>
            <person name="Jogler M."/>
            <person name="Boedeker C."/>
            <person name="Pinto D."/>
            <person name="Vollmers J."/>
            <person name="Rivas-Marin E."/>
            <person name="Kohn T."/>
            <person name="Peeters S.H."/>
            <person name="Heuer A."/>
            <person name="Rast P."/>
            <person name="Oberbeckmann S."/>
            <person name="Bunk B."/>
            <person name="Jeske O."/>
            <person name="Meyerdierks A."/>
            <person name="Storesund J.E."/>
            <person name="Kallscheuer N."/>
            <person name="Luecker S."/>
            <person name="Lage O.M."/>
            <person name="Pohl T."/>
            <person name="Merkel B.J."/>
            <person name="Hornburger P."/>
            <person name="Mueller R.-W."/>
            <person name="Bruemmer F."/>
            <person name="Labrenz M."/>
            <person name="Spormann A.M."/>
            <person name="Op den Camp H."/>
            <person name="Overmann J."/>
            <person name="Amann R."/>
            <person name="Jetten M.S.M."/>
            <person name="Mascher T."/>
            <person name="Medema M.H."/>
            <person name="Devos D.P."/>
            <person name="Kaster A.-K."/>
            <person name="Ovreas L."/>
            <person name="Rohde M."/>
            <person name="Galperin M.Y."/>
            <person name="Jogler C."/>
        </authorList>
    </citation>
    <scope>NUCLEOTIDE SEQUENCE [LARGE SCALE GENOMIC DNA]</scope>
    <source>
        <strain evidence="14 15">Pla110</strain>
    </source>
</reference>
<feature type="binding site" evidence="10">
    <location>
        <begin position="76"/>
        <end position="79"/>
    </location>
    <ligand>
        <name>NADP(+)</name>
        <dbReference type="ChEBI" id="CHEBI:58349"/>
    </ligand>
</feature>
<keyword evidence="3 8" id="KW-0963">Cytoplasm</keyword>
<dbReference type="InterPro" id="IPR008927">
    <property type="entry name" value="6-PGluconate_DH-like_C_sf"/>
</dbReference>
<dbReference type="GO" id="GO:0005737">
    <property type="term" value="C:cytoplasm"/>
    <property type="evidence" value="ECO:0007669"/>
    <property type="project" value="UniProtKB-SubCell"/>
</dbReference>
<dbReference type="GO" id="GO:0055129">
    <property type="term" value="P:L-proline biosynthetic process"/>
    <property type="evidence" value="ECO:0007669"/>
    <property type="project" value="UniProtKB-UniRule"/>
</dbReference>
<sequence length="274" mass="28670">MSDLKPVNERVGFIGAGQMAIALAKGFLQSGLIQAKQLHASDPNDGNRGKFAEATGGVVQADNRTLIQNVDIIILAVKPQYMPDVLTELKSEINTGQLVISIAAGVSIHAFEKSLGTDQRIIRVMPNTPCQIGAGASGFARGGAATPEDAELTRRMLETVGIAFEVPEIQLDAITGLSGSGPAYVYQIIEALSDGGVLVGLPRNTATKLAAQTLYGAARMVLETGQHPGQLKDAVTSPAGTTITGLAELEEGQLRATLINAVRAATERSRELSN</sequence>
<dbReference type="FunFam" id="3.40.50.720:FF:000190">
    <property type="entry name" value="Pyrroline-5-carboxylate reductase"/>
    <property type="match status" value="1"/>
</dbReference>
<organism evidence="14 15">
    <name type="scientific">Polystyrenella longa</name>
    <dbReference type="NCBI Taxonomy" id="2528007"/>
    <lineage>
        <taxon>Bacteria</taxon>
        <taxon>Pseudomonadati</taxon>
        <taxon>Planctomycetota</taxon>
        <taxon>Planctomycetia</taxon>
        <taxon>Planctomycetales</taxon>
        <taxon>Planctomycetaceae</taxon>
        <taxon>Polystyrenella</taxon>
    </lineage>
</organism>
<dbReference type="Gene3D" id="3.40.50.720">
    <property type="entry name" value="NAD(P)-binding Rossmann-like Domain"/>
    <property type="match status" value="1"/>
</dbReference>
<keyword evidence="6 8" id="KW-0521">NADP</keyword>
<evidence type="ECO:0000256" key="8">
    <source>
        <dbReference type="HAMAP-Rule" id="MF_01925"/>
    </source>
</evidence>
<evidence type="ECO:0000259" key="13">
    <source>
        <dbReference type="Pfam" id="PF14748"/>
    </source>
</evidence>
<evidence type="ECO:0000256" key="3">
    <source>
        <dbReference type="ARBA" id="ARBA00022490"/>
    </source>
</evidence>
<dbReference type="InterPro" id="IPR000304">
    <property type="entry name" value="Pyrroline-COOH_reductase"/>
</dbReference>
<dbReference type="InterPro" id="IPR028939">
    <property type="entry name" value="P5C_Rdtase_cat_N"/>
</dbReference>
<feature type="binding site" evidence="10">
    <location>
        <begin position="14"/>
        <end position="19"/>
    </location>
    <ligand>
        <name>NADP(+)</name>
        <dbReference type="ChEBI" id="CHEBI:58349"/>
    </ligand>
</feature>
<dbReference type="SUPFAM" id="SSF51735">
    <property type="entry name" value="NAD(P)-binding Rossmann-fold domains"/>
    <property type="match status" value="1"/>
</dbReference>
<dbReference type="KEGG" id="plon:Pla110_06130"/>
<dbReference type="AlphaFoldDB" id="A0A518CI50"/>